<evidence type="ECO:0000259" key="1">
    <source>
        <dbReference type="Pfam" id="PF14082"/>
    </source>
</evidence>
<comment type="caution">
    <text evidence="2">The sequence shown here is derived from an EMBL/GenBank/DDBJ whole genome shotgun (WGS) entry which is preliminary data.</text>
</comment>
<organism evidence="2 3">
    <name type="scientific">Vibrio zhugei</name>
    <dbReference type="NCBI Taxonomy" id="2479546"/>
    <lineage>
        <taxon>Bacteria</taxon>
        <taxon>Pseudomonadati</taxon>
        <taxon>Pseudomonadota</taxon>
        <taxon>Gammaproteobacteria</taxon>
        <taxon>Vibrionales</taxon>
        <taxon>Vibrionaceae</taxon>
        <taxon>Vibrio</taxon>
    </lineage>
</organism>
<sequence length="405" mass="46393">MEGVIRPIEQYVAALVSVFFENIIKTMSAEKTLLSNMEKRLSRLDKWKNDQRRLTILSGENQELADAIHALQPEDDDGPGFNHFDLINVAKELIYSNENGKKSIHFVCFSFNIERGEIEVCNLIEQILEEDEEDILSTLAIAAISEVPVYPNTSDCEEELADLHRKMIEGGFEIQGNRYKLTSRQSDEFKNAKNLISSIDPDKHYSPSDISIIRKIIKEELSSLENADRLLLSLQMAIDEFSVLLGSKTRNENSIQAHLSKNPILFGFEYKRVIPKHKLGGEYETDYALEKHDGSCDVVELEASTHKLYTKSGNPTSHLVHAEQQILDRLDWIDKNNPYARTTLNGLYSPSGFIVIGRRESLSEPDQERLRRRNIFFNGKIKVLTYEDLLERGRDMLFRLRGSRA</sequence>
<accession>A0ABV7C8B2</accession>
<protein>
    <submittedName>
        <fullName evidence="2">Shedu anti-phage system protein SduA domain-containing protein</fullName>
    </submittedName>
</protein>
<dbReference type="Pfam" id="PF14082">
    <property type="entry name" value="SduA_C"/>
    <property type="match status" value="1"/>
</dbReference>
<evidence type="ECO:0000313" key="3">
    <source>
        <dbReference type="Proteomes" id="UP001595384"/>
    </source>
</evidence>
<proteinExistence type="predicted"/>
<dbReference type="EMBL" id="JBHRSE010000016">
    <property type="protein sequence ID" value="MFC3022695.1"/>
    <property type="molecule type" value="Genomic_DNA"/>
</dbReference>
<reference evidence="3" key="1">
    <citation type="journal article" date="2019" name="Int. J. Syst. Evol. Microbiol.">
        <title>The Global Catalogue of Microorganisms (GCM) 10K type strain sequencing project: providing services to taxonomists for standard genome sequencing and annotation.</title>
        <authorList>
            <consortium name="The Broad Institute Genomics Platform"/>
            <consortium name="The Broad Institute Genome Sequencing Center for Infectious Disease"/>
            <person name="Wu L."/>
            <person name="Ma J."/>
        </authorList>
    </citation>
    <scope>NUCLEOTIDE SEQUENCE [LARGE SCALE GENOMIC DNA]</scope>
    <source>
        <strain evidence="3">KCTC 62784</strain>
    </source>
</reference>
<gene>
    <name evidence="2" type="ORF">ACFODT_02460</name>
</gene>
<dbReference type="InterPro" id="IPR025359">
    <property type="entry name" value="SduA_C"/>
</dbReference>
<keyword evidence="3" id="KW-1185">Reference proteome</keyword>
<evidence type="ECO:0000313" key="2">
    <source>
        <dbReference type="EMBL" id="MFC3022695.1"/>
    </source>
</evidence>
<feature type="domain" description="Shedu protein SduA C-terminal" evidence="1">
    <location>
        <begin position="251"/>
        <end position="390"/>
    </location>
</feature>
<dbReference type="RefSeq" id="WP_164711813.1">
    <property type="nucleotide sequence ID" value="NZ_AP024911.1"/>
</dbReference>
<name>A0ABV7C8B2_9VIBR</name>
<dbReference type="Proteomes" id="UP001595384">
    <property type="component" value="Unassembled WGS sequence"/>
</dbReference>